<reference evidence="1" key="2">
    <citation type="submission" date="2022-01" db="EMBL/GenBank/DDBJ databases">
        <authorList>
            <person name="Yamashiro T."/>
            <person name="Shiraishi A."/>
            <person name="Satake H."/>
            <person name="Nakayama K."/>
        </authorList>
    </citation>
    <scope>NUCLEOTIDE SEQUENCE</scope>
</reference>
<dbReference type="Proteomes" id="UP001151760">
    <property type="component" value="Unassembled WGS sequence"/>
</dbReference>
<dbReference type="EMBL" id="BQNB010009991">
    <property type="protein sequence ID" value="GJS71224.1"/>
    <property type="molecule type" value="Genomic_DNA"/>
</dbReference>
<accession>A0ABQ4Y139</accession>
<gene>
    <name evidence="1" type="ORF">Tco_0704065</name>
</gene>
<evidence type="ECO:0000313" key="1">
    <source>
        <dbReference type="EMBL" id="GJS71224.1"/>
    </source>
</evidence>
<reference evidence="1" key="1">
    <citation type="journal article" date="2022" name="Int. J. Mol. Sci.">
        <title>Draft Genome of Tanacetum Coccineum: Genomic Comparison of Closely Related Tanacetum-Family Plants.</title>
        <authorList>
            <person name="Yamashiro T."/>
            <person name="Shiraishi A."/>
            <person name="Nakayama K."/>
            <person name="Satake H."/>
        </authorList>
    </citation>
    <scope>NUCLEOTIDE SEQUENCE</scope>
</reference>
<sequence length="94" mass="10771">MHYSRELEQQLKVERRRSTVFMSNSLGLGFDRLRNKFSKLRKLVEVQVRTTSVTPKDNAQENNANSEGQFIEAEVAVPTSRGRGRPPRGIKIVE</sequence>
<keyword evidence="2" id="KW-1185">Reference proteome</keyword>
<evidence type="ECO:0000313" key="2">
    <source>
        <dbReference type="Proteomes" id="UP001151760"/>
    </source>
</evidence>
<organism evidence="1 2">
    <name type="scientific">Tanacetum coccineum</name>
    <dbReference type="NCBI Taxonomy" id="301880"/>
    <lineage>
        <taxon>Eukaryota</taxon>
        <taxon>Viridiplantae</taxon>
        <taxon>Streptophyta</taxon>
        <taxon>Embryophyta</taxon>
        <taxon>Tracheophyta</taxon>
        <taxon>Spermatophyta</taxon>
        <taxon>Magnoliopsida</taxon>
        <taxon>eudicotyledons</taxon>
        <taxon>Gunneridae</taxon>
        <taxon>Pentapetalae</taxon>
        <taxon>asterids</taxon>
        <taxon>campanulids</taxon>
        <taxon>Asterales</taxon>
        <taxon>Asteraceae</taxon>
        <taxon>Asteroideae</taxon>
        <taxon>Anthemideae</taxon>
        <taxon>Anthemidinae</taxon>
        <taxon>Tanacetum</taxon>
    </lineage>
</organism>
<name>A0ABQ4Y139_9ASTR</name>
<comment type="caution">
    <text evidence="1">The sequence shown here is derived from an EMBL/GenBank/DDBJ whole genome shotgun (WGS) entry which is preliminary data.</text>
</comment>
<proteinExistence type="predicted"/>
<protein>
    <submittedName>
        <fullName evidence="1">Uncharacterized protein</fullName>
    </submittedName>
</protein>